<keyword evidence="4" id="KW-0762">Sugar transport</keyword>
<evidence type="ECO:0000313" key="4">
    <source>
        <dbReference type="EMBL" id="NYH92216.1"/>
    </source>
</evidence>
<evidence type="ECO:0000256" key="1">
    <source>
        <dbReference type="ARBA" id="ARBA00008520"/>
    </source>
</evidence>
<keyword evidence="2" id="KW-0813">Transport</keyword>
<dbReference type="InterPro" id="IPR050490">
    <property type="entry name" value="Bact_solute-bd_prot1"/>
</dbReference>
<comment type="similarity">
    <text evidence="1">Belongs to the bacterial solute-binding protein 1 family.</text>
</comment>
<dbReference type="PANTHER" id="PTHR43649:SF34">
    <property type="entry name" value="ABC TRANSPORTER PERIPLASMIC-BINDING PROTEIN YCJN-RELATED"/>
    <property type="match status" value="1"/>
</dbReference>
<organism evidence="4 5">
    <name type="scientific">Actinopolymorpha rutila</name>
    <dbReference type="NCBI Taxonomy" id="446787"/>
    <lineage>
        <taxon>Bacteria</taxon>
        <taxon>Bacillati</taxon>
        <taxon>Actinomycetota</taxon>
        <taxon>Actinomycetes</taxon>
        <taxon>Propionibacteriales</taxon>
        <taxon>Actinopolymorphaceae</taxon>
        <taxon>Actinopolymorpha</taxon>
    </lineage>
</organism>
<dbReference type="InterPro" id="IPR006059">
    <property type="entry name" value="SBP"/>
</dbReference>
<keyword evidence="3" id="KW-0732">Signal</keyword>
<dbReference type="Pfam" id="PF01547">
    <property type="entry name" value="SBP_bac_1"/>
    <property type="match status" value="1"/>
</dbReference>
<protein>
    <submittedName>
        <fullName evidence="4">Multiple sugar transport system substrate-binding protein</fullName>
    </submittedName>
</protein>
<proteinExistence type="inferred from homology"/>
<accession>A0A852ZU72</accession>
<evidence type="ECO:0000256" key="3">
    <source>
        <dbReference type="ARBA" id="ARBA00022729"/>
    </source>
</evidence>
<reference evidence="4 5" key="1">
    <citation type="submission" date="2020-07" db="EMBL/GenBank/DDBJ databases">
        <title>Sequencing the genomes of 1000 actinobacteria strains.</title>
        <authorList>
            <person name="Klenk H.-P."/>
        </authorList>
    </citation>
    <scope>NUCLEOTIDE SEQUENCE [LARGE SCALE GENOMIC DNA]</scope>
    <source>
        <strain evidence="4 5">DSM 18448</strain>
    </source>
</reference>
<dbReference type="CDD" id="cd13585">
    <property type="entry name" value="PBP2_TMBP_like"/>
    <property type="match status" value="1"/>
</dbReference>
<name>A0A852ZU72_9ACTN</name>
<dbReference type="AlphaFoldDB" id="A0A852ZU72"/>
<dbReference type="SUPFAM" id="SSF53850">
    <property type="entry name" value="Periplasmic binding protein-like II"/>
    <property type="match status" value="1"/>
</dbReference>
<sequence length="411" mass="46345">MSDRLRLVYREFTGFEKAFGRQVAAFRETHPGVDVELVPADIPELYRQMVEGPGCESGEWDLFLCNTDWLPTLMERGALRRLDPHLDAAPPRDWPDGWSPALRRVQTAADGTTYGIPYHDGPQMLMYRGDLFDDPAEQKRFEADHGRPLRPPRTWPEFLEVARFFTRPDEDLYGCVLAAMPDGHNSVYDFLIQLWSRGGRVLDGGRAAFAGPEGVQALGFLRDLIRVHRVTQPNPRDYESVRSGDYYASGHGAMMWNWSGFAVVADLPGSRVRGRNRLGLIPRGDAPAGRHVSLSVYWVLTIPAGSRQPDLAWEFARHVASAEMDRVTATEGAVGCRLSTWRDPAIQQEFASYRLIEETYRDVETMPALACYPEINEVLNEEIDMVYTGAKAVEEALNDAARRADDILERS</sequence>
<comment type="caution">
    <text evidence="4">The sequence shown here is derived from an EMBL/GenBank/DDBJ whole genome shotgun (WGS) entry which is preliminary data.</text>
</comment>
<dbReference type="Proteomes" id="UP000579605">
    <property type="component" value="Unassembled WGS sequence"/>
</dbReference>
<evidence type="ECO:0000313" key="5">
    <source>
        <dbReference type="Proteomes" id="UP000579605"/>
    </source>
</evidence>
<dbReference type="PANTHER" id="PTHR43649">
    <property type="entry name" value="ARABINOSE-BINDING PROTEIN-RELATED"/>
    <property type="match status" value="1"/>
</dbReference>
<dbReference type="Gene3D" id="3.40.190.10">
    <property type="entry name" value="Periplasmic binding protein-like II"/>
    <property type="match status" value="2"/>
</dbReference>
<dbReference type="EMBL" id="JACBZH010000001">
    <property type="protein sequence ID" value="NYH92216.1"/>
    <property type="molecule type" value="Genomic_DNA"/>
</dbReference>
<dbReference type="RefSeq" id="WP_179789669.1">
    <property type="nucleotide sequence ID" value="NZ_BAAARR010000005.1"/>
</dbReference>
<gene>
    <name evidence="4" type="ORF">F4554_004854</name>
</gene>
<keyword evidence="5" id="KW-1185">Reference proteome</keyword>
<evidence type="ECO:0000256" key="2">
    <source>
        <dbReference type="ARBA" id="ARBA00022448"/>
    </source>
</evidence>